<dbReference type="PANTHER" id="PTHR43591:SF24">
    <property type="entry name" value="2-METHOXY-6-POLYPRENYL-1,4-BENZOQUINOL METHYLASE, MITOCHONDRIAL"/>
    <property type="match status" value="1"/>
</dbReference>
<reference evidence="2" key="1">
    <citation type="journal article" date="2020" name="Stud. Mycol.">
        <title>101 Dothideomycetes genomes: a test case for predicting lifestyles and emergence of pathogens.</title>
        <authorList>
            <person name="Haridas S."/>
            <person name="Albert R."/>
            <person name="Binder M."/>
            <person name="Bloem J."/>
            <person name="Labutti K."/>
            <person name="Salamov A."/>
            <person name="Andreopoulos B."/>
            <person name="Baker S."/>
            <person name="Barry K."/>
            <person name="Bills G."/>
            <person name="Bluhm B."/>
            <person name="Cannon C."/>
            <person name="Castanera R."/>
            <person name="Culley D."/>
            <person name="Daum C."/>
            <person name="Ezra D."/>
            <person name="Gonzalez J."/>
            <person name="Henrissat B."/>
            <person name="Kuo A."/>
            <person name="Liang C."/>
            <person name="Lipzen A."/>
            <person name="Lutzoni F."/>
            <person name="Magnuson J."/>
            <person name="Mondo S."/>
            <person name="Nolan M."/>
            <person name="Ohm R."/>
            <person name="Pangilinan J."/>
            <person name="Park H.-J."/>
            <person name="Ramirez L."/>
            <person name="Alfaro M."/>
            <person name="Sun H."/>
            <person name="Tritt A."/>
            <person name="Yoshinaga Y."/>
            <person name="Zwiers L.-H."/>
            <person name="Turgeon B."/>
            <person name="Goodwin S."/>
            <person name="Spatafora J."/>
            <person name="Crous P."/>
            <person name="Grigoriev I."/>
        </authorList>
    </citation>
    <scope>NUCLEOTIDE SEQUENCE</scope>
    <source>
        <strain evidence="2">Tuck. ex Michener</strain>
    </source>
</reference>
<dbReference type="GO" id="GO:0008168">
    <property type="term" value="F:methyltransferase activity"/>
    <property type="evidence" value="ECO:0007669"/>
    <property type="project" value="UniProtKB-KW"/>
</dbReference>
<name>A0A6A6GW84_VIRVR</name>
<feature type="region of interest" description="Disordered" evidence="1">
    <location>
        <begin position="1"/>
        <end position="49"/>
    </location>
</feature>
<dbReference type="Proteomes" id="UP000800092">
    <property type="component" value="Unassembled WGS sequence"/>
</dbReference>
<sequence length="388" mass="43992">MAEQLQPTRKSSQPSADPPRSASLPRDDVDRDVGNDETSPDPAVTGDFETGNTVELLDNSSIGDSAVDLPDDDSRFSDLGKDSYASSFLSSILSEAEDYYWDNGRRYHAHGGGRYLLPNDETELDREDMKHHEMMLLTSGRLHFSPLPPDPQKILDLGTGTGIWAMEIADQYPSAEVIGTDISPVQPKWVPPNLSFEVDDLELDWLYRPDSFDLVNIRFMFLAIRDFGAVLRQAYRAAKPGGWVELTELALRPEALGAEAVGRSPDVVFRWLELLKTGAEKRGYDYHVQKRFRSLLAEAGFEEIREEVLEVPWGPWHREKRLRAVGFWHMQQLTEGLQGITMHTLSKGLGWAPQEVELFLVDLRKDLSNLSFQLLDHCHVVYGRKRLR</sequence>
<evidence type="ECO:0000313" key="3">
    <source>
        <dbReference type="Proteomes" id="UP000800092"/>
    </source>
</evidence>
<dbReference type="PANTHER" id="PTHR43591">
    <property type="entry name" value="METHYLTRANSFERASE"/>
    <property type="match status" value="1"/>
</dbReference>
<dbReference type="GO" id="GO:0032259">
    <property type="term" value="P:methylation"/>
    <property type="evidence" value="ECO:0007669"/>
    <property type="project" value="UniProtKB-KW"/>
</dbReference>
<gene>
    <name evidence="2" type="ORF">EV356DRAFT_474259</name>
</gene>
<keyword evidence="3" id="KW-1185">Reference proteome</keyword>
<keyword evidence="2" id="KW-0808">Transferase</keyword>
<keyword evidence="2" id="KW-0489">Methyltransferase</keyword>
<dbReference type="SUPFAM" id="SSF53335">
    <property type="entry name" value="S-adenosyl-L-methionine-dependent methyltransferases"/>
    <property type="match status" value="1"/>
</dbReference>
<evidence type="ECO:0000313" key="2">
    <source>
        <dbReference type="EMBL" id="KAF2230062.1"/>
    </source>
</evidence>
<dbReference type="EMBL" id="ML991848">
    <property type="protein sequence ID" value="KAF2230062.1"/>
    <property type="molecule type" value="Genomic_DNA"/>
</dbReference>
<dbReference type="Pfam" id="PF13489">
    <property type="entry name" value="Methyltransf_23"/>
    <property type="match status" value="1"/>
</dbReference>
<evidence type="ECO:0000256" key="1">
    <source>
        <dbReference type="SAM" id="MobiDB-lite"/>
    </source>
</evidence>
<protein>
    <submittedName>
        <fullName evidence="2">S-adenosyl-L-methionine-dependent methyltransferase</fullName>
    </submittedName>
</protein>
<feature type="compositionally biased region" description="Polar residues" evidence="1">
    <location>
        <begin position="1"/>
        <end position="15"/>
    </location>
</feature>
<dbReference type="OrthoDB" id="2013972at2759"/>
<dbReference type="InterPro" id="IPR029063">
    <property type="entry name" value="SAM-dependent_MTases_sf"/>
</dbReference>
<proteinExistence type="predicted"/>
<dbReference type="Gene3D" id="3.40.50.150">
    <property type="entry name" value="Vaccinia Virus protein VP39"/>
    <property type="match status" value="1"/>
</dbReference>
<dbReference type="AlphaFoldDB" id="A0A6A6GW84"/>
<feature type="compositionally biased region" description="Basic and acidic residues" evidence="1">
    <location>
        <begin position="25"/>
        <end position="34"/>
    </location>
</feature>
<accession>A0A6A6GW84</accession>
<organism evidence="2 3">
    <name type="scientific">Viridothelium virens</name>
    <name type="common">Speckled blister lichen</name>
    <name type="synonym">Trypethelium virens</name>
    <dbReference type="NCBI Taxonomy" id="1048519"/>
    <lineage>
        <taxon>Eukaryota</taxon>
        <taxon>Fungi</taxon>
        <taxon>Dikarya</taxon>
        <taxon>Ascomycota</taxon>
        <taxon>Pezizomycotina</taxon>
        <taxon>Dothideomycetes</taxon>
        <taxon>Dothideomycetes incertae sedis</taxon>
        <taxon>Trypetheliales</taxon>
        <taxon>Trypetheliaceae</taxon>
        <taxon>Viridothelium</taxon>
    </lineage>
</organism>
<dbReference type="CDD" id="cd02440">
    <property type="entry name" value="AdoMet_MTases"/>
    <property type="match status" value="1"/>
</dbReference>